<keyword evidence="6" id="KW-1185">Reference proteome</keyword>
<reference evidence="6" key="1">
    <citation type="submission" date="2016-08" db="EMBL/GenBank/DDBJ databases">
        <authorList>
            <person name="Varghese N."/>
            <person name="Submissions Spin"/>
        </authorList>
    </citation>
    <scope>NUCLEOTIDE SEQUENCE [LARGE SCALE GENOMIC DNA]</scope>
    <source>
        <strain evidence="6">SGD-1123</strain>
    </source>
</reference>
<comment type="similarity">
    <text evidence="3">Belongs to the acetyltransferase family. RimJ subfamily.</text>
</comment>
<dbReference type="Pfam" id="PF13302">
    <property type="entry name" value="Acetyltransf_3"/>
    <property type="match status" value="1"/>
</dbReference>
<dbReference type="EMBL" id="FMAU01000002">
    <property type="protein sequence ID" value="SCC08484.1"/>
    <property type="molecule type" value="Genomic_DNA"/>
</dbReference>
<name>A0A1C4BP37_9BACI</name>
<evidence type="ECO:0000256" key="2">
    <source>
        <dbReference type="ARBA" id="ARBA00023315"/>
    </source>
</evidence>
<dbReference type="AlphaFoldDB" id="A0A1C4BP37"/>
<keyword evidence="2" id="KW-0012">Acyltransferase</keyword>
<protein>
    <submittedName>
        <fullName evidence="5">Protein N-acetyltransferase, RimJ/RimL family</fullName>
    </submittedName>
</protein>
<proteinExistence type="inferred from homology"/>
<keyword evidence="1 5" id="KW-0808">Transferase</keyword>
<dbReference type="PROSITE" id="PS51186">
    <property type="entry name" value="GNAT"/>
    <property type="match status" value="1"/>
</dbReference>
<organism evidence="5 6">
    <name type="scientific">[Bacillus] enclensis</name>
    <dbReference type="NCBI Taxonomy" id="1402860"/>
    <lineage>
        <taxon>Bacteria</taxon>
        <taxon>Bacillati</taxon>
        <taxon>Bacillota</taxon>
        <taxon>Bacilli</taxon>
        <taxon>Bacillales</taxon>
        <taxon>Bacillaceae</taxon>
        <taxon>Rossellomorea</taxon>
    </lineage>
</organism>
<gene>
    <name evidence="5" type="ORF">GA0061094_2376</name>
</gene>
<dbReference type="PANTHER" id="PTHR43792">
    <property type="entry name" value="GNAT FAMILY, PUTATIVE (AFU_ORTHOLOGUE AFUA_3G00765)-RELATED-RELATED"/>
    <property type="match status" value="1"/>
</dbReference>
<dbReference type="Gene3D" id="3.40.630.30">
    <property type="match status" value="1"/>
</dbReference>
<evidence type="ECO:0000313" key="6">
    <source>
        <dbReference type="Proteomes" id="UP000181997"/>
    </source>
</evidence>
<dbReference type="Proteomes" id="UP000181997">
    <property type="component" value="Unassembled WGS sequence"/>
</dbReference>
<dbReference type="CDD" id="cd04301">
    <property type="entry name" value="NAT_SF"/>
    <property type="match status" value="1"/>
</dbReference>
<dbReference type="SUPFAM" id="SSF55729">
    <property type="entry name" value="Acyl-CoA N-acyltransferases (Nat)"/>
    <property type="match status" value="1"/>
</dbReference>
<evidence type="ECO:0000313" key="5">
    <source>
        <dbReference type="EMBL" id="SCC08484.1"/>
    </source>
</evidence>
<sequence length="180" mass="20822">MIPNHKFSTGRLIFRELVESDWRMIHDYASQEVVCRYQPWGPNTVEETKTFVSEVLTDHKKNPRTRFMFAVVSKEDDRLIGAVELKIGDFQNGEIGYIIHPDYWGRGIATEAAKQVVNIGFEHFRLHRIQATCDPNNIASSKVLEKIGMRKEGILRENLLIKSGWRDSAVYSVLETENKR</sequence>
<evidence type="ECO:0000256" key="1">
    <source>
        <dbReference type="ARBA" id="ARBA00022679"/>
    </source>
</evidence>
<accession>A0A1C4BP37</accession>
<feature type="domain" description="N-acetyltransferase" evidence="4">
    <location>
        <begin position="12"/>
        <end position="177"/>
    </location>
</feature>
<dbReference type="InterPro" id="IPR016181">
    <property type="entry name" value="Acyl_CoA_acyltransferase"/>
</dbReference>
<evidence type="ECO:0000259" key="4">
    <source>
        <dbReference type="PROSITE" id="PS51186"/>
    </source>
</evidence>
<dbReference type="InterPro" id="IPR051531">
    <property type="entry name" value="N-acetyltransferase"/>
</dbReference>
<dbReference type="InterPro" id="IPR000182">
    <property type="entry name" value="GNAT_dom"/>
</dbReference>
<dbReference type="PANTHER" id="PTHR43792:SF8">
    <property type="entry name" value="[RIBOSOMAL PROTEIN US5]-ALANINE N-ACETYLTRANSFERASE"/>
    <property type="match status" value="1"/>
</dbReference>
<dbReference type="GO" id="GO:0016747">
    <property type="term" value="F:acyltransferase activity, transferring groups other than amino-acyl groups"/>
    <property type="evidence" value="ECO:0007669"/>
    <property type="project" value="InterPro"/>
</dbReference>
<evidence type="ECO:0000256" key="3">
    <source>
        <dbReference type="ARBA" id="ARBA00038502"/>
    </source>
</evidence>
<dbReference type="RefSeq" id="WP_419184982.1">
    <property type="nucleotide sequence ID" value="NZ_FMAU01000002.1"/>
</dbReference>